<dbReference type="Proteomes" id="UP000032141">
    <property type="component" value="Chromosome C3"/>
</dbReference>
<dbReference type="Gene3D" id="4.10.60.10">
    <property type="entry name" value="Zinc finger, CCHC-type"/>
    <property type="match status" value="1"/>
</dbReference>
<dbReference type="PANTHER" id="PTHR35046:SF18">
    <property type="entry name" value="RNA-DIRECTED DNA POLYMERASE"/>
    <property type="match status" value="1"/>
</dbReference>
<dbReference type="Gramene" id="Bo3g078590.1">
    <property type="protein sequence ID" value="Bo3g078590.1"/>
    <property type="gene ID" value="Bo3g078590"/>
</dbReference>
<dbReference type="GO" id="GO:0003676">
    <property type="term" value="F:nucleic acid binding"/>
    <property type="evidence" value="ECO:0007669"/>
    <property type="project" value="InterPro"/>
</dbReference>
<dbReference type="SMART" id="SM00343">
    <property type="entry name" value="ZnF_C2HC"/>
    <property type="match status" value="1"/>
</dbReference>
<sequence>MARPRRVPVRTEAEITRDAIAELQAQMQNITAALQNLNVQRNAPPPPVGDPANDQADGTDGEEDDDANLFTDNPFAPLQNNRAIAREAVLGADEGFAWEKGFKTEIPEFFGNSSAEELLDWIVTVEEILEFIRAPMDCCVPLITMRFRNRAAAWWTQLKSTRARLGKPKVMSWDKLKSKLKKTFLPYNYDQIMFQRLHTIRQGTRSVAEYSTEFFFLLTRVDSQDLERQVVARFTAGLRQQIQHTITLFNPLTLAEAHQQALTLESQTRGNFSLTTSRSTRPTQQQQTANPTDDMLPQQQDTAIVPFTDKIVPRPSSLRCFTCGEIGHRQSNCPKRNHRGLLIDATGNDIEVVYDEEVTETIEETEDLVADHGLCLMVRRVCLAPRHTDETPPRHNQFHSKCTIAGKVCKFIIDSSSSENMIAEDVVNKLKLAT</sequence>
<keyword evidence="5" id="KW-1185">Reference proteome</keyword>
<reference evidence="4 5" key="1">
    <citation type="journal article" date="2014" name="Genome Biol.">
        <title>Transcriptome and methylome profiling reveals relics of genome dominance in the mesopolyploid Brassica oleracea.</title>
        <authorList>
            <person name="Parkin I.A."/>
            <person name="Koh C."/>
            <person name="Tang H."/>
            <person name="Robinson S.J."/>
            <person name="Kagale S."/>
            <person name="Clarke W.E."/>
            <person name="Town C.D."/>
            <person name="Nixon J."/>
            <person name="Krishnakumar V."/>
            <person name="Bidwell S.L."/>
            <person name="Denoeud F."/>
            <person name="Belcram H."/>
            <person name="Links M.G."/>
            <person name="Just J."/>
            <person name="Clarke C."/>
            <person name="Bender T."/>
            <person name="Huebert T."/>
            <person name="Mason A.S."/>
            <person name="Pires J.C."/>
            <person name="Barker G."/>
            <person name="Moore J."/>
            <person name="Walley P.G."/>
            <person name="Manoli S."/>
            <person name="Batley J."/>
            <person name="Edwards D."/>
            <person name="Nelson M.N."/>
            <person name="Wang X."/>
            <person name="Paterson A.H."/>
            <person name="King G."/>
            <person name="Bancroft I."/>
            <person name="Chalhoub B."/>
            <person name="Sharpe A.G."/>
        </authorList>
    </citation>
    <scope>NUCLEOTIDE SEQUENCE</scope>
    <source>
        <strain evidence="4 5">cv. TO1000</strain>
    </source>
</reference>
<dbReference type="AlphaFoldDB" id="A0A0D3BCK5"/>
<dbReference type="PANTHER" id="PTHR35046">
    <property type="entry name" value="ZINC KNUCKLE (CCHC-TYPE) FAMILY PROTEIN"/>
    <property type="match status" value="1"/>
</dbReference>
<name>A0A0D3BCK5_BRAOL</name>
<dbReference type="InterPro" id="IPR005162">
    <property type="entry name" value="Retrotrans_gag_dom"/>
</dbReference>
<keyword evidence="1" id="KW-0862">Zinc</keyword>
<keyword evidence="1" id="KW-0863">Zinc-finger</keyword>
<dbReference type="eggNOG" id="KOG0017">
    <property type="taxonomic scope" value="Eukaryota"/>
</dbReference>
<evidence type="ECO:0000259" key="3">
    <source>
        <dbReference type="PROSITE" id="PS50158"/>
    </source>
</evidence>
<evidence type="ECO:0000256" key="1">
    <source>
        <dbReference type="PROSITE-ProRule" id="PRU00047"/>
    </source>
</evidence>
<feature type="compositionally biased region" description="Low complexity" evidence="2">
    <location>
        <begin position="275"/>
        <end position="288"/>
    </location>
</feature>
<proteinExistence type="predicted"/>
<reference evidence="4" key="2">
    <citation type="submission" date="2015-03" db="UniProtKB">
        <authorList>
            <consortium name="EnsemblPlants"/>
        </authorList>
    </citation>
    <scope>IDENTIFICATION</scope>
</reference>
<protein>
    <recommendedName>
        <fullName evidence="3">CCHC-type domain-containing protein</fullName>
    </recommendedName>
</protein>
<dbReference type="OMA" id="NTHCEPE"/>
<dbReference type="EnsemblPlants" id="Bo3g078590.1">
    <property type="protein sequence ID" value="Bo3g078590.1"/>
    <property type="gene ID" value="Bo3g078590"/>
</dbReference>
<evidence type="ECO:0000313" key="4">
    <source>
        <dbReference type="EnsemblPlants" id="Bo3g078590.1"/>
    </source>
</evidence>
<dbReference type="Pfam" id="PF03732">
    <property type="entry name" value="Retrotrans_gag"/>
    <property type="match status" value="1"/>
</dbReference>
<evidence type="ECO:0000313" key="5">
    <source>
        <dbReference type="Proteomes" id="UP000032141"/>
    </source>
</evidence>
<keyword evidence="1" id="KW-0479">Metal-binding</keyword>
<dbReference type="SUPFAM" id="SSF57756">
    <property type="entry name" value="Retrovirus zinc finger-like domains"/>
    <property type="match status" value="1"/>
</dbReference>
<dbReference type="InterPro" id="IPR036875">
    <property type="entry name" value="Znf_CCHC_sf"/>
</dbReference>
<dbReference type="Pfam" id="PF00098">
    <property type="entry name" value="zf-CCHC"/>
    <property type="match status" value="1"/>
</dbReference>
<organism evidence="4 5">
    <name type="scientific">Brassica oleracea var. oleracea</name>
    <dbReference type="NCBI Taxonomy" id="109376"/>
    <lineage>
        <taxon>Eukaryota</taxon>
        <taxon>Viridiplantae</taxon>
        <taxon>Streptophyta</taxon>
        <taxon>Embryophyta</taxon>
        <taxon>Tracheophyta</taxon>
        <taxon>Spermatophyta</taxon>
        <taxon>Magnoliopsida</taxon>
        <taxon>eudicotyledons</taxon>
        <taxon>Gunneridae</taxon>
        <taxon>Pentapetalae</taxon>
        <taxon>rosids</taxon>
        <taxon>malvids</taxon>
        <taxon>Brassicales</taxon>
        <taxon>Brassicaceae</taxon>
        <taxon>Brassiceae</taxon>
        <taxon>Brassica</taxon>
    </lineage>
</organism>
<feature type="compositionally biased region" description="Acidic residues" evidence="2">
    <location>
        <begin position="57"/>
        <end position="67"/>
    </location>
</feature>
<dbReference type="PROSITE" id="PS50158">
    <property type="entry name" value="ZF_CCHC"/>
    <property type="match status" value="1"/>
</dbReference>
<accession>A0A0D3BCK5</accession>
<dbReference type="HOGENOM" id="CLU_018037_0_1_1"/>
<dbReference type="GO" id="GO:0008270">
    <property type="term" value="F:zinc ion binding"/>
    <property type="evidence" value="ECO:0007669"/>
    <property type="project" value="UniProtKB-KW"/>
</dbReference>
<dbReference type="InterPro" id="IPR001878">
    <property type="entry name" value="Znf_CCHC"/>
</dbReference>
<feature type="region of interest" description="Disordered" evidence="2">
    <location>
        <begin position="36"/>
        <end position="75"/>
    </location>
</feature>
<feature type="domain" description="CCHC-type" evidence="3">
    <location>
        <begin position="319"/>
        <end position="335"/>
    </location>
</feature>
<feature type="region of interest" description="Disordered" evidence="2">
    <location>
        <begin position="266"/>
        <end position="298"/>
    </location>
</feature>
<evidence type="ECO:0000256" key="2">
    <source>
        <dbReference type="SAM" id="MobiDB-lite"/>
    </source>
</evidence>